<keyword evidence="3" id="KW-1185">Reference proteome</keyword>
<evidence type="ECO:0008006" key="4">
    <source>
        <dbReference type="Google" id="ProtNLM"/>
    </source>
</evidence>
<gene>
    <name evidence="2" type="ORF">FHS16_002246</name>
</gene>
<dbReference type="Pfam" id="PF08863">
    <property type="entry name" value="YolD"/>
    <property type="match status" value="1"/>
</dbReference>
<dbReference type="EMBL" id="JACHXW010000005">
    <property type="protein sequence ID" value="MBB3152200.1"/>
    <property type="molecule type" value="Genomic_DNA"/>
</dbReference>
<organism evidence="2 3">
    <name type="scientific">Paenibacillus endophyticus</name>
    <dbReference type="NCBI Taxonomy" id="1294268"/>
    <lineage>
        <taxon>Bacteria</taxon>
        <taxon>Bacillati</taxon>
        <taxon>Bacillota</taxon>
        <taxon>Bacilli</taxon>
        <taxon>Bacillales</taxon>
        <taxon>Paenibacillaceae</taxon>
        <taxon>Paenibacillus</taxon>
    </lineage>
</organism>
<name>A0A7W5G9Y5_9BACL</name>
<accession>A0A7W5G9Y5</accession>
<evidence type="ECO:0000313" key="2">
    <source>
        <dbReference type="EMBL" id="MBB3152200.1"/>
    </source>
</evidence>
<comment type="caution">
    <text evidence="2">The sequence shown here is derived from an EMBL/GenBank/DDBJ whole genome shotgun (WGS) entry which is preliminary data.</text>
</comment>
<feature type="coiled-coil region" evidence="1">
    <location>
        <begin position="21"/>
        <end position="48"/>
    </location>
</feature>
<keyword evidence="1" id="KW-0175">Coiled coil</keyword>
<dbReference type="InterPro" id="IPR014962">
    <property type="entry name" value="YolD"/>
</dbReference>
<proteinExistence type="predicted"/>
<sequence length="115" mass="13604">MRKKLEGNGLWESSRMMLPEHKVAINELEKASRQRERIELDEQEWEHVARSVTESLQLRQPVTLRLFHPLEELTVIGIIERIDQLKGRFMVDGEWFMMRDIEGAAVQENEENGLF</sequence>
<protein>
    <recommendedName>
        <fullName evidence="4">YolD-like family protein</fullName>
    </recommendedName>
</protein>
<reference evidence="2 3" key="1">
    <citation type="submission" date="2020-08" db="EMBL/GenBank/DDBJ databases">
        <title>Genomic Encyclopedia of Type Strains, Phase III (KMG-III): the genomes of soil and plant-associated and newly described type strains.</title>
        <authorList>
            <person name="Whitman W."/>
        </authorList>
    </citation>
    <scope>NUCLEOTIDE SEQUENCE [LARGE SCALE GENOMIC DNA]</scope>
    <source>
        <strain evidence="2 3">CECT 8234</strain>
    </source>
</reference>
<evidence type="ECO:0000313" key="3">
    <source>
        <dbReference type="Proteomes" id="UP000518605"/>
    </source>
</evidence>
<dbReference type="Proteomes" id="UP000518605">
    <property type="component" value="Unassembled WGS sequence"/>
</dbReference>
<dbReference type="RefSeq" id="WP_183561874.1">
    <property type="nucleotide sequence ID" value="NZ_CBCSLB010000003.1"/>
</dbReference>
<evidence type="ECO:0000256" key="1">
    <source>
        <dbReference type="SAM" id="Coils"/>
    </source>
</evidence>
<dbReference type="AlphaFoldDB" id="A0A7W5G9Y5"/>